<keyword evidence="2" id="KW-1185">Reference proteome</keyword>
<dbReference type="STRING" id="665126.ABB55_01155"/>
<reference evidence="1 2" key="1">
    <citation type="submission" date="2015-09" db="EMBL/GenBank/DDBJ databases">
        <authorList>
            <consortium name="Swine Surveillance"/>
        </authorList>
    </citation>
    <scope>NUCLEOTIDE SEQUENCE [LARGE SCALE GENOMIC DNA]</scope>
    <source>
        <strain evidence="1 2">16</strain>
    </source>
</reference>
<proteinExistence type="predicted"/>
<dbReference type="EMBL" id="LJYW01000001">
    <property type="protein sequence ID" value="KPL51001.1"/>
    <property type="molecule type" value="Genomic_DNA"/>
</dbReference>
<accession>A0A0N8GEA8</accession>
<reference evidence="1 2" key="2">
    <citation type="submission" date="2015-10" db="EMBL/GenBank/DDBJ databases">
        <title>Draft Genome Sequence of Prosthecomicrobium hirschii ATCC 27832.</title>
        <authorList>
            <person name="Daniel J."/>
            <person name="Givan S.A."/>
            <person name="Brun Y.V."/>
            <person name="Brown P.J."/>
        </authorList>
    </citation>
    <scope>NUCLEOTIDE SEQUENCE [LARGE SCALE GENOMIC DNA]</scope>
    <source>
        <strain evidence="1 2">16</strain>
    </source>
</reference>
<protein>
    <submittedName>
        <fullName evidence="1">Uncharacterized protein</fullName>
    </submittedName>
</protein>
<organism evidence="1 2">
    <name type="scientific">Prosthecodimorpha hirschii</name>
    <dbReference type="NCBI Taxonomy" id="665126"/>
    <lineage>
        <taxon>Bacteria</taxon>
        <taxon>Pseudomonadati</taxon>
        <taxon>Pseudomonadota</taxon>
        <taxon>Alphaproteobacteria</taxon>
        <taxon>Hyphomicrobiales</taxon>
        <taxon>Ancalomicrobiaceae</taxon>
        <taxon>Prosthecodimorpha</taxon>
    </lineage>
</organism>
<evidence type="ECO:0000313" key="1">
    <source>
        <dbReference type="EMBL" id="KPL51001.1"/>
    </source>
</evidence>
<name>A0A0N8GEA8_9HYPH</name>
<dbReference type="AlphaFoldDB" id="A0A0N8GEA8"/>
<gene>
    <name evidence="1" type="ORF">ABB55_01155</name>
</gene>
<comment type="caution">
    <text evidence="1">The sequence shown here is derived from an EMBL/GenBank/DDBJ whole genome shotgun (WGS) entry which is preliminary data.</text>
</comment>
<dbReference type="Proteomes" id="UP000048984">
    <property type="component" value="Unassembled WGS sequence"/>
</dbReference>
<sequence>MHQAGLCYPANAHRDYAAQNSHNWIAKAFTGVYDCTKDDVAEALRRHAGSPTVILSSEDLSCSLLGFRLWAGLDRDDFRRRQRDYLQVVADTLGAWEVHPVLVFRRGDEFAQSLYQYLVRKDHFTRSFEAFLNYARPLFEYREQARAIEGAFGRVDLLSYHDLADDICGNFLARIGLPGFEGGSPRRNRSPDARLTYWLATRNDREVPGAASRMERTIFVTTAGARSVFAERPGAGFWPDDIAREAFHGRCAAGLDGLTFPKSALAEVGSAVLGAEDLMAVDRAFEIWRAARRKVGARRRPWWRFWRNASERKA</sequence>
<evidence type="ECO:0000313" key="2">
    <source>
        <dbReference type="Proteomes" id="UP000048984"/>
    </source>
</evidence>